<organism evidence="2 3">
    <name type="scientific">Obesumbacterium proteus ATCC 12841</name>
    <dbReference type="NCBI Taxonomy" id="1354268"/>
    <lineage>
        <taxon>Bacteria</taxon>
        <taxon>Pseudomonadati</taxon>
        <taxon>Pseudomonadota</taxon>
        <taxon>Gammaproteobacteria</taxon>
        <taxon>Enterobacterales</taxon>
        <taxon>Hafniaceae</taxon>
        <taxon>Obesumbacterium</taxon>
    </lineage>
</organism>
<dbReference type="Proteomes" id="UP000078431">
    <property type="component" value="Unassembled WGS sequence"/>
</dbReference>
<dbReference type="EMBL" id="LXEX01000075">
    <property type="protein sequence ID" value="OAT56584.1"/>
    <property type="molecule type" value="Genomic_DNA"/>
</dbReference>
<accession>A0AA91EC84</accession>
<feature type="transmembrane region" description="Helical" evidence="1">
    <location>
        <begin position="57"/>
        <end position="76"/>
    </location>
</feature>
<comment type="caution">
    <text evidence="2">The sequence shown here is derived from an EMBL/GenBank/DDBJ whole genome shotgun (WGS) entry which is preliminary data.</text>
</comment>
<keyword evidence="1" id="KW-0812">Transmembrane</keyword>
<sequence length="81" mass="9247">MRQKHLRYDPLKPYQRMWAERRARTRQPAIVRGSLVAIGVLGVAWLLPFIVSLPCKPGTILLASMLLAPCAGVYAMRRPRY</sequence>
<name>A0AA91EC84_9GAMM</name>
<protein>
    <submittedName>
        <fullName evidence="2">Uncharacterized protein</fullName>
    </submittedName>
</protein>
<gene>
    <name evidence="2" type="ORF">M993_04696</name>
</gene>
<evidence type="ECO:0000313" key="3">
    <source>
        <dbReference type="Proteomes" id="UP000078431"/>
    </source>
</evidence>
<evidence type="ECO:0000256" key="1">
    <source>
        <dbReference type="SAM" id="Phobius"/>
    </source>
</evidence>
<keyword evidence="3" id="KW-1185">Reference proteome</keyword>
<keyword evidence="1" id="KW-1133">Transmembrane helix</keyword>
<evidence type="ECO:0000313" key="2">
    <source>
        <dbReference type="EMBL" id="OAT56584.1"/>
    </source>
</evidence>
<proteinExistence type="predicted"/>
<reference evidence="2 3" key="1">
    <citation type="submission" date="2016-04" db="EMBL/GenBank/DDBJ databases">
        <title>ATOL: Assembling a taxonomically balanced genome-scale reconstruction of the evolutionary history of the Enterobacteriaceae.</title>
        <authorList>
            <person name="Plunkett G.III."/>
            <person name="Neeno-Eckwall E.C."/>
            <person name="Glasner J.D."/>
            <person name="Perna N.T."/>
        </authorList>
    </citation>
    <scope>NUCLEOTIDE SEQUENCE [LARGE SCALE GENOMIC DNA]</scope>
    <source>
        <strain evidence="2 3">ATCC 12841</strain>
    </source>
</reference>
<keyword evidence="1" id="KW-0472">Membrane</keyword>
<feature type="transmembrane region" description="Helical" evidence="1">
    <location>
        <begin position="29"/>
        <end position="51"/>
    </location>
</feature>
<dbReference type="AlphaFoldDB" id="A0AA91EC84"/>